<evidence type="ECO:0000313" key="1">
    <source>
        <dbReference type="EMBL" id="QOX61900.1"/>
    </source>
</evidence>
<proteinExistence type="predicted"/>
<reference evidence="1" key="1">
    <citation type="submission" date="2019-08" db="EMBL/GenBank/DDBJ databases">
        <title>Genome sequence of Clostridiales bacterium MT110.</title>
        <authorList>
            <person name="Cao J."/>
        </authorList>
    </citation>
    <scope>NUCLEOTIDE SEQUENCE</scope>
    <source>
        <strain evidence="1">MT110</strain>
    </source>
</reference>
<dbReference type="Proteomes" id="UP000594014">
    <property type="component" value="Chromosome"/>
</dbReference>
<evidence type="ECO:0000313" key="2">
    <source>
        <dbReference type="Proteomes" id="UP000594014"/>
    </source>
</evidence>
<name>A0ACD1A6B9_9FIRM</name>
<keyword evidence="2" id="KW-1185">Reference proteome</keyword>
<accession>A0ACD1A6B9</accession>
<dbReference type="EMBL" id="CP042469">
    <property type="protein sequence ID" value="QOX61900.1"/>
    <property type="molecule type" value="Genomic_DNA"/>
</dbReference>
<protein>
    <submittedName>
        <fullName evidence="1">TetR/AcrR family transcriptional regulator</fullName>
    </submittedName>
</protein>
<gene>
    <name evidence="1" type="ORF">FRZ06_00280</name>
</gene>
<organism evidence="1 2">
    <name type="scientific">Anoxybacterium hadale</name>
    <dbReference type="NCBI Taxonomy" id="3408580"/>
    <lineage>
        <taxon>Bacteria</taxon>
        <taxon>Bacillati</taxon>
        <taxon>Bacillota</taxon>
        <taxon>Clostridia</taxon>
        <taxon>Peptostreptococcales</taxon>
        <taxon>Anaerovoracaceae</taxon>
        <taxon>Anoxybacterium</taxon>
    </lineage>
</organism>
<sequence length="202" mass="23868">MNKPVRKPKQQRSIDMKEKILNSAFQLFCEKGYYNTTTNEIAHRAGVSIGSLYSYFKDKDTIFLEILERYHQKFEIAKSDVLNDLDLLKADYKTWLRLLFESLITVHEESKELNRELKVLSYYHPAMAEILEEQRRKTLQATIGYFMQLRNDFHSDDIEATAIVIFDLISATVDRIVFERNEIDRERLINAAIDIVQKYFSL</sequence>